<dbReference type="GeneTree" id="ENSGT00940000160347"/>
<dbReference type="eggNOG" id="KOG4850">
    <property type="taxonomic scope" value="Eukaryota"/>
</dbReference>
<reference evidence="2" key="3">
    <citation type="submission" date="2025-09" db="UniProtKB">
        <authorList>
            <consortium name="Ensembl"/>
        </authorList>
    </citation>
    <scope>IDENTIFICATION</scope>
</reference>
<dbReference type="AlphaFoldDB" id="H3B8L0"/>
<dbReference type="FunCoup" id="H3B8L0">
    <property type="interactions" value="20"/>
</dbReference>
<dbReference type="STRING" id="7897.ENSLACP00000018231"/>
<gene>
    <name evidence="2" type="primary">ARL14EPL</name>
</gene>
<evidence type="ECO:0000259" key="1">
    <source>
        <dbReference type="Pfam" id="PF14949"/>
    </source>
</evidence>
<dbReference type="GeneID" id="102362651"/>
<dbReference type="HOGENOM" id="CLU_105549_2_0_1"/>
<dbReference type="OMA" id="WVYDDIV"/>
<accession>H3B8L0</accession>
<dbReference type="Pfam" id="PF14949">
    <property type="entry name" value="ARF7EP_C"/>
    <property type="match status" value="1"/>
</dbReference>
<proteinExistence type="predicted"/>
<dbReference type="Proteomes" id="UP000008672">
    <property type="component" value="Unassembled WGS sequence"/>
</dbReference>
<dbReference type="InParanoid" id="H3B8L0"/>
<sequence>MMETNNEEQEPMEISLAAQKDTHKVQKQMQQMERQLKCLAFQNPGPQLAEFNPETRLQKKKARMSEVNDFFTVNKALKKKYDKMGKLLCNGVDLCDCLEEDCRGCFYPCPRCNSTKCGVECRRNRKWVYDRIEVEGGTVVKKLPFSVPD</sequence>
<keyword evidence="3" id="KW-1185">Reference proteome</keyword>
<evidence type="ECO:0000313" key="3">
    <source>
        <dbReference type="Proteomes" id="UP000008672"/>
    </source>
</evidence>
<dbReference type="PANTHER" id="PTHR46536:SF2">
    <property type="entry name" value="ADP RIBOSYLATION FACTOR LIKE GTPASE 14 EFFECTOR PROTEIN LIKE"/>
    <property type="match status" value="1"/>
</dbReference>
<dbReference type="EMBL" id="AFYH01037779">
    <property type="status" value="NOT_ANNOTATED_CDS"/>
    <property type="molecule type" value="Genomic_DNA"/>
</dbReference>
<feature type="domain" description="ARF7 effector protein C-terminal" evidence="1">
    <location>
        <begin position="33"/>
        <end position="135"/>
    </location>
</feature>
<dbReference type="EMBL" id="AFYH01037777">
    <property type="status" value="NOT_ANNOTATED_CDS"/>
    <property type="molecule type" value="Genomic_DNA"/>
</dbReference>
<protein>
    <submittedName>
        <fullName evidence="2">ARF like GTPase 14 effector protein like</fullName>
    </submittedName>
</protein>
<dbReference type="PANTHER" id="PTHR46536">
    <property type="entry name" value="ARL14 EFFECTOR PROTEIN"/>
    <property type="match status" value="1"/>
</dbReference>
<name>H3B8L0_LATCH</name>
<dbReference type="InterPro" id="IPR029264">
    <property type="entry name" value="ARF7EP_C"/>
</dbReference>
<evidence type="ECO:0000313" key="2">
    <source>
        <dbReference type="Ensembl" id="ENSLACP00000018231.2"/>
    </source>
</evidence>
<reference evidence="2" key="2">
    <citation type="submission" date="2025-08" db="UniProtKB">
        <authorList>
            <consortium name="Ensembl"/>
        </authorList>
    </citation>
    <scope>IDENTIFICATION</scope>
</reference>
<dbReference type="EMBL" id="AFYH01037778">
    <property type="status" value="NOT_ANNOTATED_CDS"/>
    <property type="molecule type" value="Genomic_DNA"/>
</dbReference>
<dbReference type="Ensembl" id="ENSLACT00000018363.2">
    <property type="protein sequence ID" value="ENSLACP00000018231.2"/>
    <property type="gene ID" value="ENSLACG00000016058.2"/>
</dbReference>
<reference evidence="3" key="1">
    <citation type="submission" date="2011-08" db="EMBL/GenBank/DDBJ databases">
        <title>The draft genome of Latimeria chalumnae.</title>
        <authorList>
            <person name="Di Palma F."/>
            <person name="Alfoldi J."/>
            <person name="Johnson J."/>
            <person name="Berlin A."/>
            <person name="Gnerre S."/>
            <person name="Jaffe D."/>
            <person name="MacCallum I."/>
            <person name="Young S."/>
            <person name="Walker B.J."/>
            <person name="Lander E."/>
            <person name="Lindblad-Toh K."/>
        </authorList>
    </citation>
    <scope>NUCLEOTIDE SEQUENCE [LARGE SCALE GENOMIC DNA]</scope>
    <source>
        <strain evidence="3">Wild caught</strain>
    </source>
</reference>
<organism evidence="2 3">
    <name type="scientific">Latimeria chalumnae</name>
    <name type="common">Coelacanth</name>
    <dbReference type="NCBI Taxonomy" id="7897"/>
    <lineage>
        <taxon>Eukaryota</taxon>
        <taxon>Metazoa</taxon>
        <taxon>Chordata</taxon>
        <taxon>Craniata</taxon>
        <taxon>Vertebrata</taxon>
        <taxon>Euteleostomi</taxon>
        <taxon>Coelacanthiformes</taxon>
        <taxon>Coelacanthidae</taxon>
        <taxon>Latimeria</taxon>
    </lineage>
</organism>
<dbReference type="KEGG" id="lcm:102362651"/>
<dbReference type="OrthoDB" id="5984406at2759"/>